<comment type="similarity">
    <text evidence="1 7">Belongs to the snRNP Sm proteins family.</text>
</comment>
<dbReference type="InterPro" id="IPR010920">
    <property type="entry name" value="LSM_dom_sf"/>
</dbReference>
<dbReference type="FunFam" id="2.30.30.100:FF:000029">
    <property type="entry name" value="U6 snRNA-associated Sm-like protein LSm1"/>
    <property type="match status" value="1"/>
</dbReference>
<evidence type="ECO:0000256" key="5">
    <source>
        <dbReference type="ARBA" id="ARBA00023274"/>
    </source>
</evidence>
<dbReference type="InterPro" id="IPR047575">
    <property type="entry name" value="Sm"/>
</dbReference>
<dbReference type="GO" id="GO:0042538">
    <property type="term" value="P:hyperosmotic salinity response"/>
    <property type="evidence" value="ECO:0007669"/>
    <property type="project" value="UniProtKB-ARBA"/>
</dbReference>
<dbReference type="GO" id="GO:0006397">
    <property type="term" value="P:mRNA processing"/>
    <property type="evidence" value="ECO:0007669"/>
    <property type="project" value="UniProtKB-UniRule"/>
</dbReference>
<comment type="subunit">
    <text evidence="7">Component of the heptameric LSM1-LSM7 complex that forms a seven-membered ring structure with a donut shape.</text>
</comment>
<dbReference type="Pfam" id="PF01423">
    <property type="entry name" value="LSM"/>
    <property type="match status" value="1"/>
</dbReference>
<dbReference type="GO" id="GO:0003729">
    <property type="term" value="F:mRNA binding"/>
    <property type="evidence" value="ECO:0000318"/>
    <property type="project" value="GO_Central"/>
</dbReference>
<evidence type="ECO:0000256" key="2">
    <source>
        <dbReference type="ARBA" id="ARBA00022490"/>
    </source>
</evidence>
<dbReference type="GO" id="GO:0000290">
    <property type="term" value="P:deadenylation-dependent decapping of nuclear-transcribed mRNA"/>
    <property type="evidence" value="ECO:0000318"/>
    <property type="project" value="GO_Central"/>
</dbReference>
<dbReference type="PROSITE" id="PS52002">
    <property type="entry name" value="SM"/>
    <property type="match status" value="1"/>
</dbReference>
<organism evidence="9 10">
    <name type="scientific">Klebsormidium nitens</name>
    <name type="common">Green alga</name>
    <name type="synonym">Ulothrix nitens</name>
    <dbReference type="NCBI Taxonomy" id="105231"/>
    <lineage>
        <taxon>Eukaryota</taxon>
        <taxon>Viridiplantae</taxon>
        <taxon>Streptophyta</taxon>
        <taxon>Klebsormidiophyceae</taxon>
        <taxon>Klebsormidiales</taxon>
        <taxon>Klebsormidiaceae</taxon>
        <taxon>Klebsormidium</taxon>
    </lineage>
</organism>
<comment type="subcellular location">
    <subcellularLocation>
        <location evidence="7">Cytoplasm</location>
    </subcellularLocation>
    <subcellularLocation>
        <location evidence="7">Cytoplasm</location>
        <location evidence="7">P-body</location>
    </subcellularLocation>
</comment>
<dbReference type="GO" id="GO:1990904">
    <property type="term" value="C:ribonucleoprotein complex"/>
    <property type="evidence" value="ECO:0007669"/>
    <property type="project" value="UniProtKB-KW"/>
</dbReference>
<keyword evidence="4 7" id="KW-0694">RNA-binding</keyword>
<dbReference type="GO" id="GO:0009631">
    <property type="term" value="P:cold acclimation"/>
    <property type="evidence" value="ECO:0007669"/>
    <property type="project" value="UniProtKB-ARBA"/>
</dbReference>
<dbReference type="OMA" id="LKGTMRR"/>
<comment type="function">
    <text evidence="6">Component of the cytoplasmic LSM1-LSM7 complex which is involved in mRNA degradation by promoting decapping and leading to accurate 5'-3' mRNA decay. LSM1A and LSM1B are essential for the formation of the cytoplasmic LSM1-LSM7 complex which regulates developmental gene expression by the decapping of specific development-related transcripts. Required for P-body formation during heat stress.</text>
</comment>
<protein>
    <recommendedName>
        <fullName evidence="7">U6 snRNA-associated Sm-like protein LSm1</fullName>
    </recommendedName>
</protein>
<dbReference type="CDD" id="cd01728">
    <property type="entry name" value="LSm1"/>
    <property type="match status" value="1"/>
</dbReference>
<dbReference type="GO" id="GO:0000932">
    <property type="term" value="C:P-body"/>
    <property type="evidence" value="ECO:0000318"/>
    <property type="project" value="GO_Central"/>
</dbReference>
<evidence type="ECO:0000256" key="4">
    <source>
        <dbReference type="ARBA" id="ARBA00022884"/>
    </source>
</evidence>
<proteinExistence type="inferred from homology"/>
<evidence type="ECO:0000313" key="9">
    <source>
        <dbReference type="EMBL" id="GAQ77870.1"/>
    </source>
</evidence>
<dbReference type="SUPFAM" id="SSF50182">
    <property type="entry name" value="Sm-like ribonucleoproteins"/>
    <property type="match status" value="1"/>
</dbReference>
<keyword evidence="3 7" id="KW-0507">mRNA processing</keyword>
<dbReference type="InterPro" id="IPR034104">
    <property type="entry name" value="Lsm1"/>
</dbReference>
<name>A0A1Y1HHD2_KLENI</name>
<evidence type="ECO:0000259" key="8">
    <source>
        <dbReference type="PROSITE" id="PS52002"/>
    </source>
</evidence>
<dbReference type="PANTHER" id="PTHR15588">
    <property type="entry name" value="LSM1"/>
    <property type="match status" value="1"/>
</dbReference>
<dbReference type="SMART" id="SM00651">
    <property type="entry name" value="Sm"/>
    <property type="match status" value="1"/>
</dbReference>
<accession>A0A1Y1HHD2</accession>
<keyword evidence="2 7" id="KW-0963">Cytoplasm</keyword>
<feature type="domain" description="Sm" evidence="8">
    <location>
        <begin position="10"/>
        <end position="85"/>
    </location>
</feature>
<dbReference type="InterPro" id="IPR001163">
    <property type="entry name" value="Sm_dom_euk/arc"/>
</dbReference>
<keyword evidence="10" id="KW-1185">Reference proteome</keyword>
<evidence type="ECO:0000256" key="1">
    <source>
        <dbReference type="ARBA" id="ARBA00006850"/>
    </source>
</evidence>
<dbReference type="PANTHER" id="PTHR15588:SF8">
    <property type="entry name" value="U6 SNRNA-ASSOCIATED SM-LIKE PROTEIN LSM1"/>
    <property type="match status" value="1"/>
</dbReference>
<gene>
    <name evidence="7" type="primary">LSM1</name>
    <name evidence="9" type="ORF">KFL_000050070</name>
</gene>
<keyword evidence="5 7" id="KW-0687">Ribonucleoprotein</keyword>
<dbReference type="AlphaFoldDB" id="A0A1Y1HHD2"/>
<evidence type="ECO:0000256" key="7">
    <source>
        <dbReference type="RuleBase" id="RU365047"/>
    </source>
</evidence>
<dbReference type="Proteomes" id="UP000054558">
    <property type="component" value="Unassembled WGS sequence"/>
</dbReference>
<dbReference type="InterPro" id="IPR044642">
    <property type="entry name" value="PTHR15588"/>
</dbReference>
<dbReference type="Gene3D" id="2.30.30.100">
    <property type="match status" value="1"/>
</dbReference>
<sequence>MSRSGPQSLPGTSSLAEDLDKKLLVVLRDGRKIVGILRSFDQFANVVLEAAIERIIVGEVYCDIPLGLYIIRGENVVLIGEIDLQKEELPANFKRVGVAEIREAQKAEQDASELKSSMMKRMNEFLDFD</sequence>
<dbReference type="EMBL" id="DF236954">
    <property type="protein sequence ID" value="GAQ77870.1"/>
    <property type="molecule type" value="Genomic_DNA"/>
</dbReference>
<evidence type="ECO:0000313" key="10">
    <source>
        <dbReference type="Proteomes" id="UP000054558"/>
    </source>
</evidence>
<dbReference type="OrthoDB" id="10263346at2759"/>
<evidence type="ECO:0000256" key="6">
    <source>
        <dbReference type="ARBA" id="ARBA00058260"/>
    </source>
</evidence>
<reference evidence="9 10" key="1">
    <citation type="journal article" date="2014" name="Nat. Commun.">
        <title>Klebsormidium flaccidum genome reveals primary factors for plant terrestrial adaptation.</title>
        <authorList>
            <person name="Hori K."/>
            <person name="Maruyama F."/>
            <person name="Fujisawa T."/>
            <person name="Togashi T."/>
            <person name="Yamamoto N."/>
            <person name="Seo M."/>
            <person name="Sato S."/>
            <person name="Yamada T."/>
            <person name="Mori H."/>
            <person name="Tajima N."/>
            <person name="Moriyama T."/>
            <person name="Ikeuchi M."/>
            <person name="Watanabe M."/>
            <person name="Wada H."/>
            <person name="Kobayashi K."/>
            <person name="Saito M."/>
            <person name="Masuda T."/>
            <person name="Sasaki-Sekimoto Y."/>
            <person name="Mashiguchi K."/>
            <person name="Awai K."/>
            <person name="Shimojima M."/>
            <person name="Masuda S."/>
            <person name="Iwai M."/>
            <person name="Nobusawa T."/>
            <person name="Narise T."/>
            <person name="Kondo S."/>
            <person name="Saito H."/>
            <person name="Sato R."/>
            <person name="Murakawa M."/>
            <person name="Ihara Y."/>
            <person name="Oshima-Yamada Y."/>
            <person name="Ohtaka K."/>
            <person name="Satoh M."/>
            <person name="Sonobe K."/>
            <person name="Ishii M."/>
            <person name="Ohtani R."/>
            <person name="Kanamori-Sato M."/>
            <person name="Honoki R."/>
            <person name="Miyazaki D."/>
            <person name="Mochizuki H."/>
            <person name="Umetsu J."/>
            <person name="Higashi K."/>
            <person name="Shibata D."/>
            <person name="Kamiya Y."/>
            <person name="Sato N."/>
            <person name="Nakamura Y."/>
            <person name="Tabata S."/>
            <person name="Ida S."/>
            <person name="Kurokawa K."/>
            <person name="Ohta H."/>
        </authorList>
    </citation>
    <scope>NUCLEOTIDE SEQUENCE [LARGE SCALE GENOMIC DNA]</scope>
    <source>
        <strain evidence="9 10">NIES-2285</strain>
    </source>
</reference>
<dbReference type="GO" id="GO:1990726">
    <property type="term" value="C:Lsm1-7-Pat1 complex"/>
    <property type="evidence" value="ECO:0000318"/>
    <property type="project" value="GO_Central"/>
</dbReference>
<evidence type="ECO:0000256" key="3">
    <source>
        <dbReference type="ARBA" id="ARBA00022664"/>
    </source>
</evidence>
<dbReference type="STRING" id="105231.A0A1Y1HHD2"/>